<dbReference type="InterPro" id="IPR019734">
    <property type="entry name" value="TPR_rpt"/>
</dbReference>
<dbReference type="Gene3D" id="1.25.40.10">
    <property type="entry name" value="Tetratricopeptide repeat domain"/>
    <property type="match status" value="1"/>
</dbReference>
<keyword evidence="4 6" id="KW-0802">TPR repeat</keyword>
<feature type="compositionally biased region" description="Acidic residues" evidence="8">
    <location>
        <begin position="121"/>
        <end position="134"/>
    </location>
</feature>
<evidence type="ECO:0000256" key="6">
    <source>
        <dbReference type="PROSITE-ProRule" id="PRU00339"/>
    </source>
</evidence>
<evidence type="ECO:0000256" key="7">
    <source>
        <dbReference type="SAM" id="Coils"/>
    </source>
</evidence>
<dbReference type="SUPFAM" id="SSF48452">
    <property type="entry name" value="TPR-like"/>
    <property type="match status" value="1"/>
</dbReference>
<evidence type="ECO:0000256" key="8">
    <source>
        <dbReference type="SAM" id="MobiDB-lite"/>
    </source>
</evidence>
<dbReference type="PANTHER" id="PTHR15081:SF1">
    <property type="entry name" value="NUCLEAR AUTOANTIGENIC SPERM PROTEIN"/>
    <property type="match status" value="1"/>
</dbReference>
<evidence type="ECO:0000256" key="1">
    <source>
        <dbReference type="ARBA" id="ARBA00004123"/>
    </source>
</evidence>
<organism evidence="10 11">
    <name type="scientific">Cyberlindnera jadinii (strain ATCC 18201 / CBS 1600 / BCRC 20928 / JCM 3617 / NBRC 0987 / NRRL Y-1542)</name>
    <name type="common">Torula yeast</name>
    <name type="synonym">Candida utilis</name>
    <dbReference type="NCBI Taxonomy" id="983966"/>
    <lineage>
        <taxon>Eukaryota</taxon>
        <taxon>Fungi</taxon>
        <taxon>Dikarya</taxon>
        <taxon>Ascomycota</taxon>
        <taxon>Saccharomycotina</taxon>
        <taxon>Saccharomycetes</taxon>
        <taxon>Phaffomycetales</taxon>
        <taxon>Phaffomycetaceae</taxon>
        <taxon>Cyberlindnera</taxon>
    </lineage>
</organism>
<feature type="compositionally biased region" description="Polar residues" evidence="8">
    <location>
        <begin position="320"/>
        <end position="339"/>
    </location>
</feature>
<dbReference type="PANTHER" id="PTHR15081">
    <property type="entry name" value="NUCLEAR AUTOANTIGENIC SPERM PROTEIN NASP -RELATED"/>
    <property type="match status" value="1"/>
</dbReference>
<protein>
    <recommendedName>
        <fullName evidence="9">Tetratricopeptide SHNi-TPR domain-containing protein</fullName>
    </recommendedName>
</protein>
<feature type="region of interest" description="Disordered" evidence="8">
    <location>
        <begin position="315"/>
        <end position="339"/>
    </location>
</feature>
<keyword evidence="7" id="KW-0175">Coiled coil</keyword>
<dbReference type="AlphaFoldDB" id="A0A0H5CID5"/>
<evidence type="ECO:0000313" key="10">
    <source>
        <dbReference type="EMBL" id="CEP24319.1"/>
    </source>
</evidence>
<sequence length="339" mass="38372">MSYSTEVKKLLEEGAKSYASKNFEVAIENYGEACQLYSQDHDGEEDPDLLLLYGKALFQLAQSRNGLFGGNPDATDDKEGEAGTDADAKPSNANGMFTFSEDVPLAEEEDEDENSAKEEEEKQDEEEDEEEEGAKDEKKDTNEEEEEQSDFEVAWEILDLARALFESQIGGMTNDIPQDANKSQDPVIQTKLKLSEIYDLLGEISLETENFKQASDDFESLLKVRESLYQFNSNMISEAHYKLSLALEFNFDDKESKDKAITHLKLSIESIKQNTENAEKNKDVVKDLEIRLEDLQKDPNEIFNQQKQEIMKGILGEAVSSPQTKKPTSTQPKNQTWKD</sequence>
<dbReference type="GO" id="GO:0034080">
    <property type="term" value="P:CENP-A containing chromatin assembly"/>
    <property type="evidence" value="ECO:0007669"/>
    <property type="project" value="TreeGrafter"/>
</dbReference>
<evidence type="ECO:0000256" key="3">
    <source>
        <dbReference type="ARBA" id="ARBA00022737"/>
    </source>
</evidence>
<feature type="compositionally biased region" description="Acidic residues" evidence="8">
    <location>
        <begin position="104"/>
        <end position="113"/>
    </location>
</feature>
<name>A0A0H5CID5_CYBJN</name>
<dbReference type="GO" id="GO:0005654">
    <property type="term" value="C:nucleoplasm"/>
    <property type="evidence" value="ECO:0007669"/>
    <property type="project" value="TreeGrafter"/>
</dbReference>
<dbReference type="GO" id="GO:0006335">
    <property type="term" value="P:DNA replication-dependent chromatin assembly"/>
    <property type="evidence" value="ECO:0007669"/>
    <property type="project" value="TreeGrafter"/>
</dbReference>
<reference evidence="11" key="1">
    <citation type="journal article" date="2015" name="J. Biotechnol.">
        <title>The structure of the Cyberlindnera jadinii genome and its relation to Candida utilis analyzed by the occurrence of single nucleotide polymorphisms.</title>
        <authorList>
            <person name="Rupp O."/>
            <person name="Brinkrolf K."/>
            <person name="Buerth C."/>
            <person name="Kunigo M."/>
            <person name="Schneider J."/>
            <person name="Jaenicke S."/>
            <person name="Goesmann A."/>
            <person name="Puehler A."/>
            <person name="Jaeger K.-E."/>
            <person name="Ernst J.F."/>
        </authorList>
    </citation>
    <scope>NUCLEOTIDE SEQUENCE [LARGE SCALE GENOMIC DNA]</scope>
    <source>
        <strain evidence="11">ATCC 18201 / CBS 1600 / BCRC 20928 / JCM 3617 / NBRC 0987 / NRRL Y-1542</strain>
    </source>
</reference>
<accession>A0A0H5CID5</accession>
<comment type="similarity">
    <text evidence="2">Belongs to the NASP family.</text>
</comment>
<dbReference type="GO" id="GO:0042393">
    <property type="term" value="F:histone binding"/>
    <property type="evidence" value="ECO:0007669"/>
    <property type="project" value="TreeGrafter"/>
</dbReference>
<dbReference type="Pfam" id="PF10516">
    <property type="entry name" value="SHNi-TPR"/>
    <property type="match status" value="1"/>
</dbReference>
<evidence type="ECO:0000256" key="5">
    <source>
        <dbReference type="ARBA" id="ARBA00023242"/>
    </source>
</evidence>
<feature type="domain" description="Tetratricopeptide SHNi-TPR" evidence="9">
    <location>
        <begin position="195"/>
        <end position="231"/>
    </location>
</feature>
<evidence type="ECO:0000313" key="11">
    <source>
        <dbReference type="Proteomes" id="UP000038830"/>
    </source>
</evidence>
<keyword evidence="5" id="KW-0539">Nucleus</keyword>
<gene>
    <name evidence="10" type="ORF">BN1211_5117</name>
</gene>
<dbReference type="PROSITE" id="PS50005">
    <property type="entry name" value="TPR"/>
    <property type="match status" value="1"/>
</dbReference>
<feature type="region of interest" description="Disordered" evidence="8">
    <location>
        <begin position="65"/>
        <end position="150"/>
    </location>
</feature>
<dbReference type="InterPro" id="IPR019544">
    <property type="entry name" value="Tetratricopeptide_SHNi-TPR_dom"/>
</dbReference>
<proteinExistence type="inferred from homology"/>
<dbReference type="InterPro" id="IPR051730">
    <property type="entry name" value="NASP-like"/>
</dbReference>
<comment type="subcellular location">
    <subcellularLocation>
        <location evidence="1">Nucleus</location>
    </subcellularLocation>
</comment>
<evidence type="ECO:0000256" key="2">
    <source>
        <dbReference type="ARBA" id="ARBA00008402"/>
    </source>
</evidence>
<keyword evidence="3" id="KW-0677">Repeat</keyword>
<dbReference type="EMBL" id="CDQK01000006">
    <property type="protein sequence ID" value="CEP24319.1"/>
    <property type="molecule type" value="Genomic_DNA"/>
</dbReference>
<evidence type="ECO:0000259" key="9">
    <source>
        <dbReference type="Pfam" id="PF10516"/>
    </source>
</evidence>
<dbReference type="InterPro" id="IPR011990">
    <property type="entry name" value="TPR-like_helical_dom_sf"/>
</dbReference>
<dbReference type="Proteomes" id="UP000038830">
    <property type="component" value="Unassembled WGS sequence"/>
</dbReference>
<evidence type="ECO:0000256" key="4">
    <source>
        <dbReference type="ARBA" id="ARBA00022803"/>
    </source>
</evidence>
<feature type="repeat" description="TPR" evidence="6">
    <location>
        <begin position="195"/>
        <end position="228"/>
    </location>
</feature>
<feature type="coiled-coil region" evidence="7">
    <location>
        <begin position="261"/>
        <end position="298"/>
    </location>
</feature>